<organism evidence="1">
    <name type="scientific">marine sediment metagenome</name>
    <dbReference type="NCBI Taxonomy" id="412755"/>
    <lineage>
        <taxon>unclassified sequences</taxon>
        <taxon>metagenomes</taxon>
        <taxon>ecological metagenomes</taxon>
    </lineage>
</organism>
<accession>A0A0F9MV63</accession>
<proteinExistence type="predicted"/>
<evidence type="ECO:0000313" key="1">
    <source>
        <dbReference type="EMBL" id="KKM73122.1"/>
    </source>
</evidence>
<dbReference type="AlphaFoldDB" id="A0A0F9MV63"/>
<protein>
    <submittedName>
        <fullName evidence="1">Uncharacterized protein</fullName>
    </submittedName>
</protein>
<reference evidence="1" key="1">
    <citation type="journal article" date="2015" name="Nature">
        <title>Complex archaea that bridge the gap between prokaryotes and eukaryotes.</title>
        <authorList>
            <person name="Spang A."/>
            <person name="Saw J.H."/>
            <person name="Jorgensen S.L."/>
            <person name="Zaremba-Niedzwiedzka K."/>
            <person name="Martijn J."/>
            <person name="Lind A.E."/>
            <person name="van Eijk R."/>
            <person name="Schleper C."/>
            <person name="Guy L."/>
            <person name="Ettema T.J."/>
        </authorList>
    </citation>
    <scope>NUCLEOTIDE SEQUENCE</scope>
</reference>
<name>A0A0F9MV63_9ZZZZ</name>
<sequence>MSTTTLYPTGNGKWTVGTWTHNAGEVNETVQVAGIIFGAIISKVDTNGTYMPVQYSVSLSGSVTTVTFHEQSDVTDGRFMIRNSFQ</sequence>
<comment type="caution">
    <text evidence="1">The sequence shown here is derived from an EMBL/GenBank/DDBJ whole genome shotgun (WGS) entry which is preliminary data.</text>
</comment>
<gene>
    <name evidence="1" type="ORF">LCGC14_1413680</name>
</gene>
<dbReference type="EMBL" id="LAZR01009356">
    <property type="protein sequence ID" value="KKM73122.1"/>
    <property type="molecule type" value="Genomic_DNA"/>
</dbReference>